<dbReference type="Proteomes" id="UP000235388">
    <property type="component" value="Unassembled WGS sequence"/>
</dbReference>
<proteinExistence type="predicted"/>
<sequence length="311" mass="35850">MCSFSDLSTPDSSLQQCFSIFFLPHNHRPFGPRTARDIHFRVSGSFHHDIGRAFPLPGEPLAFAQIYVTGGNDLSKAQTRAHQARSATDLRILLHLQQFLTANNSYARFFRMIGRDISPNQDHQFVLRHFQRPDLDRRVYNAPRTQEVGMDEFSGYLPIRYPIFFPYGEQGWTHASTISQCEWYAHMIFDRPGAFIAILRGKNLYQEFLVNVYICVERSRLNFIWFNQAQLKADIYKGLQESFRDDLDIEGRRVILPSSFSGSPQSMLQLYQDSMASVWQFGKPLLFITMTANAHWPEINAALKPGETPSD</sequence>
<comment type="caution">
    <text evidence="2">The sequence shown here is derived from an EMBL/GenBank/DDBJ whole genome shotgun (WGS) entry which is preliminary data.</text>
</comment>
<evidence type="ECO:0000259" key="1">
    <source>
        <dbReference type="Pfam" id="PF14214"/>
    </source>
</evidence>
<dbReference type="PANTHER" id="PTHR45786">
    <property type="entry name" value="DNA BINDING PROTEIN-LIKE"/>
    <property type="match status" value="1"/>
</dbReference>
<dbReference type="Pfam" id="PF14214">
    <property type="entry name" value="Helitron_like_N"/>
    <property type="match status" value="1"/>
</dbReference>
<organism evidence="2 3">
    <name type="scientific">Puccinia coronata f. sp. avenae</name>
    <dbReference type="NCBI Taxonomy" id="200324"/>
    <lineage>
        <taxon>Eukaryota</taxon>
        <taxon>Fungi</taxon>
        <taxon>Dikarya</taxon>
        <taxon>Basidiomycota</taxon>
        <taxon>Pucciniomycotina</taxon>
        <taxon>Pucciniomycetes</taxon>
        <taxon>Pucciniales</taxon>
        <taxon>Pucciniaceae</taxon>
        <taxon>Puccinia</taxon>
    </lineage>
</organism>
<gene>
    <name evidence="2" type="ORF">PCANC_17595</name>
</gene>
<dbReference type="PANTHER" id="PTHR45786:SF74">
    <property type="entry name" value="ATP-DEPENDENT DNA HELICASE"/>
    <property type="match status" value="1"/>
</dbReference>
<dbReference type="STRING" id="200324.A0A2N5VN02"/>
<feature type="domain" description="Helitron helicase-like" evidence="1">
    <location>
        <begin position="183"/>
        <end position="309"/>
    </location>
</feature>
<evidence type="ECO:0000313" key="3">
    <source>
        <dbReference type="Proteomes" id="UP000235388"/>
    </source>
</evidence>
<accession>A0A2N5VN02</accession>
<dbReference type="AlphaFoldDB" id="A0A2N5VN02"/>
<reference evidence="2 3" key="1">
    <citation type="submission" date="2017-11" db="EMBL/GenBank/DDBJ databases">
        <title>De novo assembly and phasing of dikaryotic genomes from two isolates of Puccinia coronata f. sp. avenae, the causal agent of oat crown rust.</title>
        <authorList>
            <person name="Miller M.E."/>
            <person name="Zhang Y."/>
            <person name="Omidvar V."/>
            <person name="Sperschneider J."/>
            <person name="Schwessinger B."/>
            <person name="Raley C."/>
            <person name="Palmer J.M."/>
            <person name="Garnica D."/>
            <person name="Upadhyaya N."/>
            <person name="Rathjen J."/>
            <person name="Taylor J.M."/>
            <person name="Park R.F."/>
            <person name="Dodds P.N."/>
            <person name="Hirsch C.D."/>
            <person name="Kianian S.F."/>
            <person name="Figueroa M."/>
        </authorList>
    </citation>
    <scope>NUCLEOTIDE SEQUENCE [LARGE SCALE GENOMIC DNA]</scope>
    <source>
        <strain evidence="2">12NC29</strain>
    </source>
</reference>
<dbReference type="OrthoDB" id="2507248at2759"/>
<dbReference type="EMBL" id="PGCJ01000085">
    <property type="protein sequence ID" value="PLW51361.1"/>
    <property type="molecule type" value="Genomic_DNA"/>
</dbReference>
<dbReference type="InterPro" id="IPR025476">
    <property type="entry name" value="Helitron_helicase-like"/>
</dbReference>
<protein>
    <recommendedName>
        <fullName evidence="1">Helitron helicase-like domain-containing protein</fullName>
    </recommendedName>
</protein>
<name>A0A2N5VN02_9BASI</name>
<keyword evidence="3" id="KW-1185">Reference proteome</keyword>
<evidence type="ECO:0000313" key="2">
    <source>
        <dbReference type="EMBL" id="PLW51361.1"/>
    </source>
</evidence>